<accession>A0A1J5SYI3</accession>
<sequence>MTEFMLHPRRPCAILASCLFLVLAAPAWAGQAYLSELEDLPLAPGLVEHPGGVLFDSPGGRIIDATAGGDTTAAAVDGFYRQTLPALGWARQADGSYRRDTERLRITVDGDRRPLAVHFSVEPR</sequence>
<reference evidence="1" key="1">
    <citation type="submission" date="2016-10" db="EMBL/GenBank/DDBJ databases">
        <title>Sequence of Gallionella enrichment culture.</title>
        <authorList>
            <person name="Poehlein A."/>
            <person name="Muehling M."/>
            <person name="Daniel R."/>
        </authorList>
    </citation>
    <scope>NUCLEOTIDE SEQUENCE</scope>
</reference>
<dbReference type="AlphaFoldDB" id="A0A1J5SYI3"/>
<gene>
    <name evidence="1" type="ORF">GALL_87030</name>
</gene>
<protein>
    <submittedName>
        <fullName evidence="1">Uncharacterized protein</fullName>
    </submittedName>
</protein>
<evidence type="ECO:0000313" key="1">
    <source>
        <dbReference type="EMBL" id="OIR09096.1"/>
    </source>
</evidence>
<comment type="caution">
    <text evidence="1">The sequence shown here is derived from an EMBL/GenBank/DDBJ whole genome shotgun (WGS) entry which is preliminary data.</text>
</comment>
<proteinExistence type="predicted"/>
<dbReference type="EMBL" id="MLJW01000028">
    <property type="protein sequence ID" value="OIR09096.1"/>
    <property type="molecule type" value="Genomic_DNA"/>
</dbReference>
<name>A0A1J5SYI3_9ZZZZ</name>
<organism evidence="1">
    <name type="scientific">mine drainage metagenome</name>
    <dbReference type="NCBI Taxonomy" id="410659"/>
    <lineage>
        <taxon>unclassified sequences</taxon>
        <taxon>metagenomes</taxon>
        <taxon>ecological metagenomes</taxon>
    </lineage>
</organism>